<dbReference type="EMBL" id="JAUIQD010000007">
    <property type="protein sequence ID" value="KAK3344027.1"/>
    <property type="molecule type" value="Genomic_DNA"/>
</dbReference>
<sequence length="268" mass="28611">MPASGKRASHYAMPKTNPRQTRAYEPCQALQSCAEKSRNPAARRALCILWTPSGSRPRTRPAFPVGRGGSALLWHRWLFGPHGLPSSNVLAGFGGASVHVAGAGLVTVVPPQLRHLHPLGGPSARPHSRACLSRLLADSPDPPAVLHAPRLLVCNCFPSTVPRGAISFVFLLLVFLLGASKLGGRGLLNVRRTDESGKACAEIFLKKICGSHCCLVDSPEAASGHGSTRHTTGWGEYRLEIFGATRSKTRPIVNRSLSRSCVPISLLS</sequence>
<keyword evidence="2" id="KW-1185">Reference proteome</keyword>
<reference evidence="1" key="2">
    <citation type="submission" date="2023-06" db="EMBL/GenBank/DDBJ databases">
        <authorList>
            <consortium name="Lawrence Berkeley National Laboratory"/>
            <person name="Haridas S."/>
            <person name="Hensen N."/>
            <person name="Bonometti L."/>
            <person name="Westerberg I."/>
            <person name="Brannstrom I.O."/>
            <person name="Guillou S."/>
            <person name="Cros-Aarteil S."/>
            <person name="Calhoun S."/>
            <person name="Kuo A."/>
            <person name="Mondo S."/>
            <person name="Pangilinan J."/>
            <person name="Riley R."/>
            <person name="Labutti K."/>
            <person name="Andreopoulos B."/>
            <person name="Lipzen A."/>
            <person name="Chen C."/>
            <person name="Yanf M."/>
            <person name="Daum C."/>
            <person name="Ng V."/>
            <person name="Clum A."/>
            <person name="Steindorff A."/>
            <person name="Ohm R."/>
            <person name="Martin F."/>
            <person name="Silar P."/>
            <person name="Natvig D."/>
            <person name="Lalanne C."/>
            <person name="Gautier V."/>
            <person name="Ament-Velasquez S.L."/>
            <person name="Kruys A."/>
            <person name="Hutchinson M.I."/>
            <person name="Powell A.J."/>
            <person name="Barry K."/>
            <person name="Miller A.N."/>
            <person name="Grigoriev I.V."/>
            <person name="Debuchy R."/>
            <person name="Gladieux P."/>
            <person name="Thoren M.H."/>
            <person name="Johannesson H."/>
        </authorList>
    </citation>
    <scope>NUCLEOTIDE SEQUENCE</scope>
    <source>
        <strain evidence="1">CBS 955.72</strain>
    </source>
</reference>
<reference evidence="1" key="1">
    <citation type="journal article" date="2023" name="Mol. Phylogenet. Evol.">
        <title>Genome-scale phylogeny and comparative genomics of the fungal order Sordariales.</title>
        <authorList>
            <person name="Hensen N."/>
            <person name="Bonometti L."/>
            <person name="Westerberg I."/>
            <person name="Brannstrom I.O."/>
            <person name="Guillou S."/>
            <person name="Cros-Aarteil S."/>
            <person name="Calhoun S."/>
            <person name="Haridas S."/>
            <person name="Kuo A."/>
            <person name="Mondo S."/>
            <person name="Pangilinan J."/>
            <person name="Riley R."/>
            <person name="LaButti K."/>
            <person name="Andreopoulos B."/>
            <person name="Lipzen A."/>
            <person name="Chen C."/>
            <person name="Yan M."/>
            <person name="Daum C."/>
            <person name="Ng V."/>
            <person name="Clum A."/>
            <person name="Steindorff A."/>
            <person name="Ohm R.A."/>
            <person name="Martin F."/>
            <person name="Silar P."/>
            <person name="Natvig D.O."/>
            <person name="Lalanne C."/>
            <person name="Gautier V."/>
            <person name="Ament-Velasquez S.L."/>
            <person name="Kruys A."/>
            <person name="Hutchinson M.I."/>
            <person name="Powell A.J."/>
            <person name="Barry K."/>
            <person name="Miller A.N."/>
            <person name="Grigoriev I.V."/>
            <person name="Debuchy R."/>
            <person name="Gladieux P."/>
            <person name="Hiltunen Thoren M."/>
            <person name="Johannesson H."/>
        </authorList>
    </citation>
    <scope>NUCLEOTIDE SEQUENCE</scope>
    <source>
        <strain evidence="1">CBS 955.72</strain>
    </source>
</reference>
<name>A0AAJ0M9X4_9PEZI</name>
<accession>A0AAJ0M9X4</accession>
<protein>
    <submittedName>
        <fullName evidence="1">Uncharacterized protein</fullName>
    </submittedName>
</protein>
<dbReference type="AlphaFoldDB" id="A0AAJ0M9X4"/>
<comment type="caution">
    <text evidence="1">The sequence shown here is derived from an EMBL/GenBank/DDBJ whole genome shotgun (WGS) entry which is preliminary data.</text>
</comment>
<dbReference type="Proteomes" id="UP001275084">
    <property type="component" value="Unassembled WGS sequence"/>
</dbReference>
<evidence type="ECO:0000313" key="2">
    <source>
        <dbReference type="Proteomes" id="UP001275084"/>
    </source>
</evidence>
<organism evidence="1 2">
    <name type="scientific">Lasiosphaeria hispida</name>
    <dbReference type="NCBI Taxonomy" id="260671"/>
    <lineage>
        <taxon>Eukaryota</taxon>
        <taxon>Fungi</taxon>
        <taxon>Dikarya</taxon>
        <taxon>Ascomycota</taxon>
        <taxon>Pezizomycotina</taxon>
        <taxon>Sordariomycetes</taxon>
        <taxon>Sordariomycetidae</taxon>
        <taxon>Sordariales</taxon>
        <taxon>Lasiosphaeriaceae</taxon>
        <taxon>Lasiosphaeria</taxon>
    </lineage>
</organism>
<proteinExistence type="predicted"/>
<gene>
    <name evidence="1" type="ORF">B0T25DRAFT_315396</name>
</gene>
<evidence type="ECO:0000313" key="1">
    <source>
        <dbReference type="EMBL" id="KAK3344027.1"/>
    </source>
</evidence>